<dbReference type="Proteomes" id="UP000290545">
    <property type="component" value="Unassembled WGS sequence"/>
</dbReference>
<dbReference type="GO" id="GO:0003700">
    <property type="term" value="F:DNA-binding transcription factor activity"/>
    <property type="evidence" value="ECO:0007669"/>
    <property type="project" value="TreeGrafter"/>
</dbReference>
<dbReference type="InterPro" id="IPR030392">
    <property type="entry name" value="S74_ICA"/>
</dbReference>
<dbReference type="EMBL" id="SDHZ01000005">
    <property type="protein sequence ID" value="RXK80826.1"/>
    <property type="molecule type" value="Genomic_DNA"/>
</dbReference>
<accession>A0A4Q1CZS4</accession>
<dbReference type="PROSITE" id="PS51688">
    <property type="entry name" value="ICA"/>
    <property type="match status" value="1"/>
</dbReference>
<sequence>MVIENKIKRFPVVHIAADVVKTLRLILLVLILSKAGYAQQLKIGDNYTKLDSSAALEIESQRLVLLLPRINDTAKVVTTVKDGALLFYQPSTGLNKGPYVRAGARWELLPPFGAGANWYTTGNAGTVGNQNFVGTTDGRPLLFKTGNTTRMFIDSTSSGFLGIGTTTPSGNLDNRGATILGAKMMNGFPSSGSYSLGSSINTVDSFTLFCIPQTVNGVSITLPTPTRSSADGRIITIANTGTVPFNVRSFSLGVDKAISFIWASSNWRMFGDGIQNQTFTVPNKYVAPSTVGFMAGAADNTVAQDNIAIGQNALNKNIYGTRNIAIGFSSISANTASFSNVGIGTESLRSSTSGNRNVAIGYRTLTNTSTSGNCAIGAWALDQNTTGAGNTAVGTSALSTNTTGSGNTALGTATMDWAEITANFNTALGYIAGRYVKSSYNTIAGVEACTQLNAGAGYNTAFGYNSGNYDAGTYSDKSVKNATAIGPRAQFLQSNTIIFGSEASTYLTNVGVGIYNPSFKLHINGAIASQGAILTPSDLRLKKNIQPLENALQKILALRGVTYRWNPDVTKRLQLRTDSLVHYGYIAQEVELVLPYAVITATDSFQTKTIEYTALVPVITAAIKQQQTQLQNLTRDQADAEDQLKKMQAQVNRILQTVHEK</sequence>
<protein>
    <submittedName>
        <fullName evidence="3">Tail fiber domain-containing protein</fullName>
    </submittedName>
</protein>
<feature type="coiled-coil region" evidence="1">
    <location>
        <begin position="623"/>
        <end position="657"/>
    </location>
</feature>
<dbReference type="PANTHER" id="PTHR13029">
    <property type="match status" value="1"/>
</dbReference>
<keyword evidence="1" id="KW-0175">Coiled coil</keyword>
<dbReference type="GO" id="GO:0045893">
    <property type="term" value="P:positive regulation of DNA-templated transcription"/>
    <property type="evidence" value="ECO:0007669"/>
    <property type="project" value="TreeGrafter"/>
</dbReference>
<dbReference type="OrthoDB" id="9807669at2"/>
<dbReference type="InterPro" id="IPR036388">
    <property type="entry name" value="WH-like_DNA-bd_sf"/>
</dbReference>
<name>A0A4Q1CZS4_9BACT</name>
<evidence type="ECO:0000313" key="3">
    <source>
        <dbReference type="EMBL" id="RXK80826.1"/>
    </source>
</evidence>
<evidence type="ECO:0000259" key="2">
    <source>
        <dbReference type="PROSITE" id="PS51688"/>
    </source>
</evidence>
<dbReference type="Pfam" id="PF13884">
    <property type="entry name" value="Peptidase_S74"/>
    <property type="match status" value="1"/>
</dbReference>
<dbReference type="GO" id="GO:0043565">
    <property type="term" value="F:sequence-specific DNA binding"/>
    <property type="evidence" value="ECO:0007669"/>
    <property type="project" value="TreeGrafter"/>
</dbReference>
<dbReference type="AlphaFoldDB" id="A0A4Q1CZS4"/>
<organism evidence="3 4">
    <name type="scientific">Filimonas effusa</name>
    <dbReference type="NCBI Taxonomy" id="2508721"/>
    <lineage>
        <taxon>Bacteria</taxon>
        <taxon>Pseudomonadati</taxon>
        <taxon>Bacteroidota</taxon>
        <taxon>Chitinophagia</taxon>
        <taxon>Chitinophagales</taxon>
        <taxon>Chitinophagaceae</taxon>
        <taxon>Filimonas</taxon>
    </lineage>
</organism>
<proteinExistence type="predicted"/>
<reference evidence="3 4" key="1">
    <citation type="submission" date="2019-01" db="EMBL/GenBank/DDBJ databases">
        <title>Filimonas sp. strain TTM-71.</title>
        <authorList>
            <person name="Chen W.-M."/>
        </authorList>
    </citation>
    <scope>NUCLEOTIDE SEQUENCE [LARGE SCALE GENOMIC DNA]</scope>
    <source>
        <strain evidence="3 4">TTM-71</strain>
    </source>
</reference>
<dbReference type="InterPro" id="IPR051577">
    <property type="entry name" value="MRF-like"/>
</dbReference>
<dbReference type="Gene3D" id="1.10.10.10">
    <property type="entry name" value="Winged helix-like DNA-binding domain superfamily/Winged helix DNA-binding domain"/>
    <property type="match status" value="1"/>
</dbReference>
<comment type="caution">
    <text evidence="3">The sequence shown here is derived from an EMBL/GenBank/DDBJ whole genome shotgun (WGS) entry which is preliminary data.</text>
</comment>
<evidence type="ECO:0000313" key="4">
    <source>
        <dbReference type="Proteomes" id="UP000290545"/>
    </source>
</evidence>
<gene>
    <name evidence="3" type="ORF">ESB13_21970</name>
</gene>
<keyword evidence="4" id="KW-1185">Reference proteome</keyword>
<feature type="domain" description="Peptidase S74" evidence="2">
    <location>
        <begin position="537"/>
        <end position="637"/>
    </location>
</feature>
<dbReference type="PANTHER" id="PTHR13029:SF18">
    <property type="entry name" value="MYELIN REGULATORY FACTOR HOMOLOG 1"/>
    <property type="match status" value="1"/>
</dbReference>
<evidence type="ECO:0000256" key="1">
    <source>
        <dbReference type="SAM" id="Coils"/>
    </source>
</evidence>
<dbReference type="RefSeq" id="WP_129005907.1">
    <property type="nucleotide sequence ID" value="NZ_SDHZ01000005.1"/>
</dbReference>
<dbReference type="GO" id="GO:0016540">
    <property type="term" value="P:protein autoprocessing"/>
    <property type="evidence" value="ECO:0007669"/>
    <property type="project" value="TreeGrafter"/>
</dbReference>